<reference evidence="2 3" key="1">
    <citation type="submission" date="2018-06" db="EMBL/GenBank/DDBJ databases">
        <title>Genomic Encyclopedia of Type Strains, Phase IV (KMG-IV): sequencing the most valuable type-strain genomes for metagenomic binning, comparative biology and taxonomic classification.</title>
        <authorList>
            <person name="Goeker M."/>
        </authorList>
    </citation>
    <scope>NUCLEOTIDE SEQUENCE [LARGE SCALE GENOMIC DNA]</scope>
    <source>
        <strain evidence="2 3">DSM 25532</strain>
    </source>
</reference>
<dbReference type="Gene3D" id="3.30.1380.10">
    <property type="match status" value="1"/>
</dbReference>
<protein>
    <submittedName>
        <fullName evidence="2">Peptidase M15-like protein</fullName>
    </submittedName>
</protein>
<organism evidence="2 3">
    <name type="scientific">Roseimicrobium gellanilyticum</name>
    <dbReference type="NCBI Taxonomy" id="748857"/>
    <lineage>
        <taxon>Bacteria</taxon>
        <taxon>Pseudomonadati</taxon>
        <taxon>Verrucomicrobiota</taxon>
        <taxon>Verrucomicrobiia</taxon>
        <taxon>Verrucomicrobiales</taxon>
        <taxon>Verrucomicrobiaceae</taxon>
        <taxon>Roseimicrobium</taxon>
    </lineage>
</organism>
<name>A0A366HSU8_9BACT</name>
<dbReference type="InterPro" id="IPR009045">
    <property type="entry name" value="Zn_M74/Hedgehog-like"/>
</dbReference>
<dbReference type="AlphaFoldDB" id="A0A366HSU8"/>
<dbReference type="Proteomes" id="UP000253426">
    <property type="component" value="Unassembled WGS sequence"/>
</dbReference>
<dbReference type="InterPro" id="IPR013230">
    <property type="entry name" value="Peptidase_M15A_C"/>
</dbReference>
<dbReference type="Pfam" id="PF08291">
    <property type="entry name" value="Peptidase_M15_3"/>
    <property type="match status" value="1"/>
</dbReference>
<dbReference type="SUPFAM" id="SSF55166">
    <property type="entry name" value="Hedgehog/DD-peptidase"/>
    <property type="match status" value="1"/>
</dbReference>
<proteinExistence type="predicted"/>
<dbReference type="EMBL" id="QNRR01000002">
    <property type="protein sequence ID" value="RBP45993.1"/>
    <property type="molecule type" value="Genomic_DNA"/>
</dbReference>
<evidence type="ECO:0000259" key="1">
    <source>
        <dbReference type="Pfam" id="PF08291"/>
    </source>
</evidence>
<keyword evidence="3" id="KW-1185">Reference proteome</keyword>
<accession>A0A366HSU8</accession>
<evidence type="ECO:0000313" key="3">
    <source>
        <dbReference type="Proteomes" id="UP000253426"/>
    </source>
</evidence>
<evidence type="ECO:0000313" key="2">
    <source>
        <dbReference type="EMBL" id="RBP45993.1"/>
    </source>
</evidence>
<sequence length="233" mass="25821">MSKKASTPTAHPSPRLPDESVARRLVVKGLVGTALGGALGYFGYPWIAGNRQKEFAAAMQRVWDNIKEHPSVRRRREVAEHPARTVPIVLDADGRDYETFLTALHLRHITPMEVIRPHFKMRGTVANCLPPREIWPNIATTLRVADEVRHQLGARLDAIVSAYRCPAYNAACPGAARSSFHMQNFALDLVYDCPPAQVVKAAEALRLKGFFKGGIGRYAGFTHIDARGTNADW</sequence>
<comment type="caution">
    <text evidence="2">The sequence shown here is derived from an EMBL/GenBank/DDBJ whole genome shotgun (WGS) entry which is preliminary data.</text>
</comment>
<dbReference type="RefSeq" id="WP_170156926.1">
    <property type="nucleotide sequence ID" value="NZ_QNRR01000002.1"/>
</dbReference>
<gene>
    <name evidence="2" type="ORF">DES53_102378</name>
</gene>
<feature type="domain" description="Peptidase M15A C-terminal" evidence="1">
    <location>
        <begin position="113"/>
        <end position="225"/>
    </location>
</feature>